<evidence type="ECO:0000313" key="4">
    <source>
        <dbReference type="Proteomes" id="UP000294325"/>
    </source>
</evidence>
<name>A0A4P7C4S7_9GAMM</name>
<dbReference type="Gene3D" id="3.40.1620.10">
    <property type="entry name" value="YefM-like domain"/>
    <property type="match status" value="1"/>
</dbReference>
<dbReference type="SUPFAM" id="SSF143120">
    <property type="entry name" value="YefM-like"/>
    <property type="match status" value="1"/>
</dbReference>
<dbReference type="PANTHER" id="PTHR35377">
    <property type="entry name" value="ANTITOXIN VAPB49-RELATED-RELATED"/>
    <property type="match status" value="1"/>
</dbReference>
<accession>A0A4P7C4S7</accession>
<reference evidence="3 4" key="1">
    <citation type="submission" date="2019-03" db="EMBL/GenBank/DDBJ databases">
        <title>The genome sequence of Nitrosococcus wardiae strain D1FHST reveals the archetypal metabolic capacity of ammonia-oxidizing Gammaproteobacteria.</title>
        <authorList>
            <person name="Wang L."/>
            <person name="Lim C.K."/>
            <person name="Hanson T.E."/>
            <person name="Dang H."/>
            <person name="Klotz M.G."/>
        </authorList>
    </citation>
    <scope>NUCLEOTIDE SEQUENCE [LARGE SCALE GENOMIC DNA]</scope>
    <source>
        <strain evidence="3 4">D1FHS</strain>
    </source>
</reference>
<comment type="similarity">
    <text evidence="1 2">Belongs to the phD/YefM antitoxin family.</text>
</comment>
<dbReference type="RefSeq" id="WP_134359211.1">
    <property type="nucleotide sequence ID" value="NZ_CP038033.1"/>
</dbReference>
<dbReference type="NCBIfam" id="TIGR01552">
    <property type="entry name" value="phd_fam"/>
    <property type="match status" value="1"/>
</dbReference>
<evidence type="ECO:0000256" key="2">
    <source>
        <dbReference type="RuleBase" id="RU362080"/>
    </source>
</evidence>
<protein>
    <recommendedName>
        <fullName evidence="2">Antitoxin</fullName>
    </recommendedName>
</protein>
<dbReference type="InterPro" id="IPR051416">
    <property type="entry name" value="phD-YefM_TA_antitoxins"/>
</dbReference>
<dbReference type="Pfam" id="PF02604">
    <property type="entry name" value="PhdYeFM_antitox"/>
    <property type="match status" value="1"/>
</dbReference>
<dbReference type="OrthoDB" id="9800503at2"/>
<dbReference type="Proteomes" id="UP000294325">
    <property type="component" value="Chromosome"/>
</dbReference>
<dbReference type="KEGG" id="nwr:E3U44_16635"/>
<sequence>MKTVSAAEANRRFSHVLREVKEGEIFVVVSRGKPVAIIGPAEKADAQRYAAKEALLARLRRQRATGIRTWTRDELYED</sequence>
<dbReference type="InterPro" id="IPR006442">
    <property type="entry name" value="Antitoxin_Phd/YefM"/>
</dbReference>
<dbReference type="EMBL" id="CP038033">
    <property type="protein sequence ID" value="QBQ55956.1"/>
    <property type="molecule type" value="Genomic_DNA"/>
</dbReference>
<organism evidence="3 4">
    <name type="scientific">Nitrosococcus wardiae</name>
    <dbReference type="NCBI Taxonomy" id="1814290"/>
    <lineage>
        <taxon>Bacteria</taxon>
        <taxon>Pseudomonadati</taxon>
        <taxon>Pseudomonadota</taxon>
        <taxon>Gammaproteobacteria</taxon>
        <taxon>Chromatiales</taxon>
        <taxon>Chromatiaceae</taxon>
        <taxon>Nitrosococcus</taxon>
    </lineage>
</organism>
<proteinExistence type="inferred from homology"/>
<evidence type="ECO:0000256" key="1">
    <source>
        <dbReference type="ARBA" id="ARBA00009981"/>
    </source>
</evidence>
<evidence type="ECO:0000313" key="3">
    <source>
        <dbReference type="EMBL" id="QBQ55956.1"/>
    </source>
</evidence>
<dbReference type="PANTHER" id="PTHR35377:SF8">
    <property type="entry name" value="ANTITOXIN VAPB22"/>
    <property type="match status" value="1"/>
</dbReference>
<comment type="function">
    <text evidence="2">Antitoxin component of a type II toxin-antitoxin (TA) system.</text>
</comment>
<gene>
    <name evidence="3" type="ORF">E3U44_16635</name>
</gene>
<dbReference type="AlphaFoldDB" id="A0A4P7C4S7"/>
<keyword evidence="4" id="KW-1185">Reference proteome</keyword>
<dbReference type="InterPro" id="IPR036165">
    <property type="entry name" value="YefM-like_sf"/>
</dbReference>